<sequence length="62" mass="6808">MDHGASAHRFGRRALAALRELTARLDRPDVRVRDLVAIWAAVVLVMIAAVAAVLLPLLWLLP</sequence>
<keyword evidence="3" id="KW-1185">Reference proteome</keyword>
<keyword evidence="1" id="KW-1133">Transmembrane helix</keyword>
<organism evidence="2 3">
    <name type="scientific">Nakamurella endophytica</name>
    <dbReference type="NCBI Taxonomy" id="1748367"/>
    <lineage>
        <taxon>Bacteria</taxon>
        <taxon>Bacillati</taxon>
        <taxon>Actinomycetota</taxon>
        <taxon>Actinomycetes</taxon>
        <taxon>Nakamurellales</taxon>
        <taxon>Nakamurellaceae</taxon>
        <taxon>Nakamurella</taxon>
    </lineage>
</organism>
<evidence type="ECO:0000313" key="2">
    <source>
        <dbReference type="EMBL" id="GGL86631.1"/>
    </source>
</evidence>
<dbReference type="RefSeq" id="WP_188939707.1">
    <property type="nucleotide sequence ID" value="NZ_BMNA01000001.1"/>
</dbReference>
<gene>
    <name evidence="2" type="ORF">GCM10011594_02790</name>
</gene>
<keyword evidence="1" id="KW-0812">Transmembrane</keyword>
<dbReference type="Proteomes" id="UP000655208">
    <property type="component" value="Unassembled WGS sequence"/>
</dbReference>
<keyword evidence="1" id="KW-0472">Membrane</keyword>
<evidence type="ECO:0000256" key="1">
    <source>
        <dbReference type="SAM" id="Phobius"/>
    </source>
</evidence>
<reference evidence="2" key="2">
    <citation type="submission" date="2020-09" db="EMBL/GenBank/DDBJ databases">
        <authorList>
            <person name="Sun Q."/>
            <person name="Zhou Y."/>
        </authorList>
    </citation>
    <scope>NUCLEOTIDE SEQUENCE</scope>
    <source>
        <strain evidence="2">CGMCC 4.7308</strain>
    </source>
</reference>
<feature type="transmembrane region" description="Helical" evidence="1">
    <location>
        <begin position="36"/>
        <end position="61"/>
    </location>
</feature>
<protein>
    <submittedName>
        <fullName evidence="2">Uncharacterized protein</fullName>
    </submittedName>
</protein>
<name>A0A917WAR5_9ACTN</name>
<proteinExistence type="predicted"/>
<accession>A0A917WAR5</accession>
<reference evidence="2" key="1">
    <citation type="journal article" date="2014" name="Int. J. Syst. Evol. Microbiol.">
        <title>Complete genome sequence of Corynebacterium casei LMG S-19264T (=DSM 44701T), isolated from a smear-ripened cheese.</title>
        <authorList>
            <consortium name="US DOE Joint Genome Institute (JGI-PGF)"/>
            <person name="Walter F."/>
            <person name="Albersmeier A."/>
            <person name="Kalinowski J."/>
            <person name="Ruckert C."/>
        </authorList>
    </citation>
    <scope>NUCLEOTIDE SEQUENCE</scope>
    <source>
        <strain evidence="2">CGMCC 4.7308</strain>
    </source>
</reference>
<dbReference type="EMBL" id="BMNA01000001">
    <property type="protein sequence ID" value="GGL86631.1"/>
    <property type="molecule type" value="Genomic_DNA"/>
</dbReference>
<comment type="caution">
    <text evidence="2">The sequence shown here is derived from an EMBL/GenBank/DDBJ whole genome shotgun (WGS) entry which is preliminary data.</text>
</comment>
<evidence type="ECO:0000313" key="3">
    <source>
        <dbReference type="Proteomes" id="UP000655208"/>
    </source>
</evidence>
<dbReference type="AlphaFoldDB" id="A0A917WAR5"/>